<evidence type="ECO:0000256" key="7">
    <source>
        <dbReference type="ARBA" id="ARBA00022842"/>
    </source>
</evidence>
<dbReference type="GO" id="GO:0008033">
    <property type="term" value="P:tRNA processing"/>
    <property type="evidence" value="ECO:0007669"/>
    <property type="project" value="UniProtKB-KW"/>
</dbReference>
<dbReference type="InterPro" id="IPR003156">
    <property type="entry name" value="DHHA1_dom"/>
</dbReference>
<dbReference type="OrthoDB" id="9805698at2"/>
<evidence type="ECO:0000313" key="11">
    <source>
        <dbReference type="EMBL" id="EMS81016.1"/>
    </source>
</evidence>
<dbReference type="GO" id="GO:0003723">
    <property type="term" value="F:RNA binding"/>
    <property type="evidence" value="ECO:0007669"/>
    <property type="project" value="UniProtKB-KW"/>
</dbReference>
<gene>
    <name evidence="11" type="ORF">Dpo_1c01470</name>
</gene>
<dbReference type="GO" id="GO:0016779">
    <property type="term" value="F:nucleotidyltransferase activity"/>
    <property type="evidence" value="ECO:0007669"/>
    <property type="project" value="UniProtKB-KW"/>
</dbReference>
<evidence type="ECO:0000256" key="5">
    <source>
        <dbReference type="ARBA" id="ARBA00022723"/>
    </source>
</evidence>
<comment type="cofactor">
    <cofactor evidence="1">
        <name>Mg(2+)</name>
        <dbReference type="ChEBI" id="CHEBI:18420"/>
    </cofactor>
</comment>
<evidence type="ECO:0000313" key="12">
    <source>
        <dbReference type="Proteomes" id="UP000014216"/>
    </source>
</evidence>
<dbReference type="GO" id="GO:0046872">
    <property type="term" value="F:metal ion binding"/>
    <property type="evidence" value="ECO:0007669"/>
    <property type="project" value="UniProtKB-KW"/>
</dbReference>
<dbReference type="PROSITE" id="PS51371">
    <property type="entry name" value="CBS"/>
    <property type="match status" value="2"/>
</dbReference>
<keyword evidence="5" id="KW-0479">Metal-binding</keyword>
<keyword evidence="12" id="KW-1185">Reference proteome</keyword>
<dbReference type="GO" id="GO:0000166">
    <property type="term" value="F:nucleotide binding"/>
    <property type="evidence" value="ECO:0007669"/>
    <property type="project" value="UniProtKB-KW"/>
</dbReference>
<evidence type="ECO:0000256" key="3">
    <source>
        <dbReference type="ARBA" id="ARBA00022694"/>
    </source>
</evidence>
<feature type="domain" description="CBS" evidence="10">
    <location>
        <begin position="314"/>
        <end position="371"/>
    </location>
</feature>
<evidence type="ECO:0000256" key="4">
    <source>
        <dbReference type="ARBA" id="ARBA00022695"/>
    </source>
</evidence>
<dbReference type="Gene3D" id="3.10.310.30">
    <property type="match status" value="1"/>
</dbReference>
<comment type="caution">
    <text evidence="11">The sequence shown here is derived from an EMBL/GenBank/DDBJ whole genome shotgun (WGS) entry which is preliminary data.</text>
</comment>
<dbReference type="InterPro" id="IPR001667">
    <property type="entry name" value="DDH_dom"/>
</dbReference>
<keyword evidence="4" id="KW-0808">Transferase</keyword>
<dbReference type="AlphaFoldDB" id="S0G7L7"/>
<keyword evidence="4" id="KW-0548">Nucleotidyltransferase</keyword>
<dbReference type="Proteomes" id="UP000014216">
    <property type="component" value="Unassembled WGS sequence"/>
</dbReference>
<name>S0G7L7_9BACT</name>
<dbReference type="InterPro" id="IPR000644">
    <property type="entry name" value="CBS_dom"/>
</dbReference>
<evidence type="ECO:0000256" key="1">
    <source>
        <dbReference type="ARBA" id="ARBA00001946"/>
    </source>
</evidence>
<dbReference type="PATRIC" id="fig|1286635.3.peg.167"/>
<accession>S0G7L7</accession>
<dbReference type="InterPro" id="IPR052390">
    <property type="entry name" value="tRNA_nt/polyA_polymerase"/>
</dbReference>
<dbReference type="PANTHER" id="PTHR47788">
    <property type="entry name" value="POLYA POLYMERASE"/>
    <property type="match status" value="1"/>
</dbReference>
<evidence type="ECO:0000256" key="9">
    <source>
        <dbReference type="PROSITE-ProRule" id="PRU00703"/>
    </source>
</evidence>
<keyword evidence="9" id="KW-0129">CBS domain</keyword>
<feature type="domain" description="CBS" evidence="10">
    <location>
        <begin position="376"/>
        <end position="429"/>
    </location>
</feature>
<dbReference type="Pfam" id="PF02272">
    <property type="entry name" value="DHHA1"/>
    <property type="match status" value="1"/>
</dbReference>
<dbReference type="PANTHER" id="PTHR47788:SF1">
    <property type="entry name" value="A-ADDING TRNA NUCLEOTIDYLTRANSFERASE"/>
    <property type="match status" value="1"/>
</dbReference>
<dbReference type="InterPro" id="IPR038763">
    <property type="entry name" value="DHH_sf"/>
</dbReference>
<keyword evidence="3" id="KW-0819">tRNA processing</keyword>
<organism evidence="11 12">
    <name type="scientific">Desulfotignum phosphitoxidans DSM 13687</name>
    <dbReference type="NCBI Taxonomy" id="1286635"/>
    <lineage>
        <taxon>Bacteria</taxon>
        <taxon>Pseudomonadati</taxon>
        <taxon>Thermodesulfobacteriota</taxon>
        <taxon>Desulfobacteria</taxon>
        <taxon>Desulfobacterales</taxon>
        <taxon>Desulfobacteraceae</taxon>
        <taxon>Desulfotignum</taxon>
    </lineage>
</organism>
<dbReference type="CDD" id="cd02205">
    <property type="entry name" value="CBS_pair_SF"/>
    <property type="match status" value="1"/>
</dbReference>
<reference evidence="11 12" key="1">
    <citation type="journal article" date="2013" name="Genome Announc.">
        <title>Draft Genome Sequence of Desulfotignum phosphitoxidans DSM 13687 Strain FiPS-3.</title>
        <authorList>
            <person name="Poehlein A."/>
            <person name="Daniel R."/>
            <person name="Simeonova D.D."/>
        </authorList>
    </citation>
    <scope>NUCLEOTIDE SEQUENCE [LARGE SCALE GENOMIC DNA]</scope>
    <source>
        <strain evidence="11 12">DSM 13687</strain>
    </source>
</reference>
<dbReference type="Pfam" id="PF01368">
    <property type="entry name" value="DHH"/>
    <property type="match status" value="1"/>
</dbReference>
<dbReference type="Gene3D" id="3.10.580.10">
    <property type="entry name" value="CBS-domain"/>
    <property type="match status" value="1"/>
</dbReference>
<keyword evidence="6" id="KW-0547">Nucleotide-binding</keyword>
<dbReference type="Gene3D" id="3.90.1640.10">
    <property type="entry name" value="inorganic pyrophosphatase (n-terminal core)"/>
    <property type="match status" value="1"/>
</dbReference>
<evidence type="ECO:0000259" key="10">
    <source>
        <dbReference type="PROSITE" id="PS51371"/>
    </source>
</evidence>
<evidence type="ECO:0000256" key="8">
    <source>
        <dbReference type="ARBA" id="ARBA00022884"/>
    </source>
</evidence>
<protein>
    <submittedName>
        <fullName evidence="11">Exopolyphosphatase-like protein</fullName>
    </submittedName>
</protein>
<dbReference type="SUPFAM" id="SSF64182">
    <property type="entry name" value="DHH phosphoesterases"/>
    <property type="match status" value="1"/>
</dbReference>
<dbReference type="SUPFAM" id="SSF54631">
    <property type="entry name" value="CBS-domain pair"/>
    <property type="match status" value="1"/>
</dbReference>
<sequence length="429" mass="46790">MQIVTSHMNTDFDALASMVACTCLYPGTRGVVPSHVTAGVRAFLSIHQDLLRIVPRKGFDLETVSSLIVVDTNNWNRLDRMQPLKDRQNFEIICWDHHMSGTNIISGVEHREEVGATITLLLEEMERQQTPFTPMQATLFLLGIYDDTGCLTFSSATPRDARMTAFLLENGADLNIVSSFLSNAMDDSHTRVFSDMLAKADVLTLEGVNIGICAIPVQSGLTMLASLVEKYKEFKGLDAVFGIFSTDQNKVMVIGRSNPDAVDVGAVVRALGGGGHPGAGSAVVKEDDLAKITEKITTLIRETGRKSSLVKEIMLHAARFVLRPDQTVAEAGEIMARTRVRALLVCDKDRFLGLIPESAVVRARQNNRLSTPVKGMVKPDVPVVGPGDDIRTAAARMNQSQEGMLPVLEQGRVAGVLTRGSLVLHMYDM</sequence>
<dbReference type="RefSeq" id="WP_006963641.1">
    <property type="nucleotide sequence ID" value="NZ_APJX01000001.1"/>
</dbReference>
<proteinExistence type="inferred from homology"/>
<dbReference type="SMART" id="SM00116">
    <property type="entry name" value="CBS"/>
    <property type="match status" value="2"/>
</dbReference>
<dbReference type="InterPro" id="IPR046342">
    <property type="entry name" value="CBS_dom_sf"/>
</dbReference>
<evidence type="ECO:0000256" key="2">
    <source>
        <dbReference type="ARBA" id="ARBA00007265"/>
    </source>
</evidence>
<keyword evidence="8" id="KW-0694">RNA-binding</keyword>
<dbReference type="EMBL" id="APJX01000001">
    <property type="protein sequence ID" value="EMS81016.1"/>
    <property type="molecule type" value="Genomic_DNA"/>
</dbReference>
<comment type="similarity">
    <text evidence="2">Belongs to the tRNA nucleotidyltransferase/poly(A) polymerase family.</text>
</comment>
<dbReference type="Pfam" id="PF00571">
    <property type="entry name" value="CBS"/>
    <property type="match status" value="2"/>
</dbReference>
<keyword evidence="7" id="KW-0460">Magnesium</keyword>
<evidence type="ECO:0000256" key="6">
    <source>
        <dbReference type="ARBA" id="ARBA00022741"/>
    </source>
</evidence>